<accession>A0A2T7PLW1</accession>
<dbReference type="InterPro" id="IPR027417">
    <property type="entry name" value="P-loop_NTPase"/>
</dbReference>
<dbReference type="SUPFAM" id="SSF52540">
    <property type="entry name" value="P-loop containing nucleoside triphosphate hydrolases"/>
    <property type="match status" value="1"/>
</dbReference>
<feature type="region of interest" description="Disordered" evidence="1">
    <location>
        <begin position="669"/>
        <end position="736"/>
    </location>
</feature>
<evidence type="ECO:0008006" key="4">
    <source>
        <dbReference type="Google" id="ProtNLM"/>
    </source>
</evidence>
<protein>
    <recommendedName>
        <fullName evidence="4">NEDD4-binding protein 2-like 2</fullName>
    </recommendedName>
</protein>
<feature type="region of interest" description="Disordered" evidence="1">
    <location>
        <begin position="1"/>
        <end position="20"/>
    </location>
</feature>
<feature type="compositionally biased region" description="Polar residues" evidence="1">
    <location>
        <begin position="1"/>
        <end position="11"/>
    </location>
</feature>
<dbReference type="InterPro" id="IPR026302">
    <property type="entry name" value="NEDD4-bd_p2"/>
</dbReference>
<dbReference type="AlphaFoldDB" id="A0A2T7PLW1"/>
<dbReference type="OrthoDB" id="3231855at2759"/>
<proteinExistence type="predicted"/>
<dbReference type="PANTHER" id="PTHR13308:SF40">
    <property type="entry name" value="NEDD4-BINDING PROTEIN 2-LIKE 1"/>
    <property type="match status" value="1"/>
</dbReference>
<comment type="caution">
    <text evidence="2">The sequence shown here is derived from an EMBL/GenBank/DDBJ whole genome shotgun (WGS) entry which is preliminary data.</text>
</comment>
<name>A0A2T7PLW1_POMCA</name>
<organism evidence="2 3">
    <name type="scientific">Pomacea canaliculata</name>
    <name type="common">Golden apple snail</name>
    <dbReference type="NCBI Taxonomy" id="400727"/>
    <lineage>
        <taxon>Eukaryota</taxon>
        <taxon>Metazoa</taxon>
        <taxon>Spiralia</taxon>
        <taxon>Lophotrochozoa</taxon>
        <taxon>Mollusca</taxon>
        <taxon>Gastropoda</taxon>
        <taxon>Caenogastropoda</taxon>
        <taxon>Architaenioglossa</taxon>
        <taxon>Ampullarioidea</taxon>
        <taxon>Ampullariidae</taxon>
        <taxon>Pomacea</taxon>
    </lineage>
</organism>
<dbReference type="EMBL" id="PZQS01000003">
    <property type="protein sequence ID" value="PVD34377.1"/>
    <property type="molecule type" value="Genomic_DNA"/>
</dbReference>
<feature type="compositionally biased region" description="Low complexity" evidence="1">
    <location>
        <begin position="695"/>
        <end position="706"/>
    </location>
</feature>
<dbReference type="STRING" id="400727.A0A2T7PLW1"/>
<dbReference type="Proteomes" id="UP000245119">
    <property type="component" value="Linkage Group LG3"/>
</dbReference>
<dbReference type="PANTHER" id="PTHR13308">
    <property type="entry name" value="NEDD4-BINDING PROTEIN 2-LIKE 1"/>
    <property type="match status" value="1"/>
</dbReference>
<keyword evidence="3" id="KW-1185">Reference proteome</keyword>
<feature type="compositionally biased region" description="Basic residues" evidence="1">
    <location>
        <begin position="722"/>
        <end position="733"/>
    </location>
</feature>
<dbReference type="Gene3D" id="3.40.50.300">
    <property type="entry name" value="P-loop containing nucleotide triphosphate hydrolases"/>
    <property type="match status" value="1"/>
</dbReference>
<evidence type="ECO:0000256" key="1">
    <source>
        <dbReference type="SAM" id="MobiDB-lite"/>
    </source>
</evidence>
<reference evidence="2 3" key="1">
    <citation type="submission" date="2018-04" db="EMBL/GenBank/DDBJ databases">
        <title>The genome of golden apple snail Pomacea canaliculata provides insight into stress tolerance and invasive adaptation.</title>
        <authorList>
            <person name="Liu C."/>
            <person name="Liu B."/>
            <person name="Ren Y."/>
            <person name="Zhang Y."/>
            <person name="Wang H."/>
            <person name="Li S."/>
            <person name="Jiang F."/>
            <person name="Yin L."/>
            <person name="Zhang G."/>
            <person name="Qian W."/>
            <person name="Fan W."/>
        </authorList>
    </citation>
    <scope>NUCLEOTIDE SEQUENCE [LARGE SCALE GENOMIC DNA]</scope>
    <source>
        <strain evidence="2">SZHN2017</strain>
        <tissue evidence="2">Muscle</tissue>
    </source>
</reference>
<sequence>MSKWSRNNMQRSSREQKDCIGDSHNNIAKVKIFDTVTEIFKDRIDSDVIRLILEESQWKEETAIEKLIQIASTVEPSIIYNDTKPKVDLAIIACSLLEDEKVDGSGAEEVAPPLSDSVMDSSKKVSGSGKFCTFDPEAIATAEQSVLAMYDDILKSSNFFSSSQEEHGPRMFSHDNSTEISLNEMCCNSDLLSDSGKSKTHFSPEYSQVSFDSSENTYHKKTKIFSSGHCPETQNTCGSIGLTDKDKDLSSFSSHELTFVSTPSDSDENTCSTDSSFVEELELPTQNQDSTYGGQDSLSQLLIISGDAVSHDGTFPTAEEVKTKFSDDVLECVSPTVDKPIKLTVDTRQEKSDLKNFFVNENRKEEIMASENESTEEPAANTFLSAEAPEFVPAFFSSSSSMFSNIHLIPVTESLHPSYIPVQYSCYPPRITQEPPYAQVAQNTANFYSQVSSRNVALKNLVGRNVRQVPLNYTAAVKSSDHCVLGNAASKAQPPVFDVPPSSEFERIKQLVQHGGKLMVIMRGLPGSGKSHLARQIQGNGQVFSTDDYFLQNGVYHYSQENLSEAHAWNKKRVKDALDQGVMPVIVDNTNMMIWELLPYAQLANARGYEVEILEPFTPWRWQPKRLAKYNCHGVSIEAIKKMKDRFEVLDTSGLKTLLKNTKRELDVPSSKLPVAHSCPEKDKPANPRWSSTSQLQEYLQPLQQENSDSSHASNMLEMKKPSKKSKKKKKTREHQGETLKAWEYIHDLLQRGATDEEIDNIIYISQFTDAEKQEVQRQRKNLKRLAGTKITDAQSVNDGRTAEQLVVVTILFQQTQKIDP</sequence>
<dbReference type="Pfam" id="PF13671">
    <property type="entry name" value="AAA_33"/>
    <property type="match status" value="1"/>
</dbReference>
<evidence type="ECO:0000313" key="3">
    <source>
        <dbReference type="Proteomes" id="UP000245119"/>
    </source>
</evidence>
<gene>
    <name evidence="2" type="ORF">C0Q70_05649</name>
</gene>
<evidence type="ECO:0000313" key="2">
    <source>
        <dbReference type="EMBL" id="PVD34377.1"/>
    </source>
</evidence>